<keyword evidence="3" id="KW-1185">Reference proteome</keyword>
<keyword evidence="1" id="KW-1133">Transmembrane helix</keyword>
<keyword evidence="1" id="KW-0812">Transmembrane</keyword>
<name>A0A7W5BAQ3_9BURK</name>
<dbReference type="RefSeq" id="WP_183441496.1">
    <property type="nucleotide sequence ID" value="NZ_JACHXD010000007.1"/>
</dbReference>
<sequence>MWGKSTAAFFLGLPLAVALVGIAALLSGDQRYYTLPALLLFFLVWVGVMTLAFAFRSGARAWLWLGGATVAGYGLLYALKASGLVRVAA</sequence>
<feature type="transmembrane region" description="Helical" evidence="1">
    <location>
        <begin position="6"/>
        <end position="26"/>
    </location>
</feature>
<comment type="caution">
    <text evidence="2">The sequence shown here is derived from an EMBL/GenBank/DDBJ whole genome shotgun (WGS) entry which is preliminary data.</text>
</comment>
<evidence type="ECO:0000313" key="3">
    <source>
        <dbReference type="Proteomes" id="UP000541535"/>
    </source>
</evidence>
<keyword evidence="1" id="KW-0472">Membrane</keyword>
<accession>A0A7W5BAQ3</accession>
<evidence type="ECO:0000313" key="2">
    <source>
        <dbReference type="EMBL" id="MBB3119671.1"/>
    </source>
</evidence>
<evidence type="ECO:0000256" key="1">
    <source>
        <dbReference type="SAM" id="Phobius"/>
    </source>
</evidence>
<feature type="transmembrane region" description="Helical" evidence="1">
    <location>
        <begin position="61"/>
        <end position="79"/>
    </location>
</feature>
<evidence type="ECO:0008006" key="4">
    <source>
        <dbReference type="Google" id="ProtNLM"/>
    </source>
</evidence>
<dbReference type="EMBL" id="JACHXD010000007">
    <property type="protein sequence ID" value="MBB3119671.1"/>
    <property type="molecule type" value="Genomic_DNA"/>
</dbReference>
<protein>
    <recommendedName>
        <fullName evidence="4">DUF4175 domain-containing protein</fullName>
    </recommendedName>
</protein>
<gene>
    <name evidence="2" type="ORF">FHS03_002726</name>
</gene>
<dbReference type="Proteomes" id="UP000541535">
    <property type="component" value="Unassembled WGS sequence"/>
</dbReference>
<dbReference type="AlphaFoldDB" id="A0A7W5BAQ3"/>
<feature type="transmembrane region" description="Helical" evidence="1">
    <location>
        <begin position="33"/>
        <end position="55"/>
    </location>
</feature>
<organism evidence="2 3">
    <name type="scientific">Pseudoduganella violacea</name>
    <dbReference type="NCBI Taxonomy" id="1715466"/>
    <lineage>
        <taxon>Bacteria</taxon>
        <taxon>Pseudomonadati</taxon>
        <taxon>Pseudomonadota</taxon>
        <taxon>Betaproteobacteria</taxon>
        <taxon>Burkholderiales</taxon>
        <taxon>Oxalobacteraceae</taxon>
        <taxon>Telluria group</taxon>
        <taxon>Pseudoduganella</taxon>
    </lineage>
</organism>
<proteinExistence type="predicted"/>
<reference evidence="2 3" key="1">
    <citation type="submission" date="2020-08" db="EMBL/GenBank/DDBJ databases">
        <title>Genomic Encyclopedia of Type Strains, Phase III (KMG-III): the genomes of soil and plant-associated and newly described type strains.</title>
        <authorList>
            <person name="Whitman W."/>
        </authorList>
    </citation>
    <scope>NUCLEOTIDE SEQUENCE [LARGE SCALE GENOMIC DNA]</scope>
    <source>
        <strain evidence="2 3">CECT 8897</strain>
    </source>
</reference>